<name>A0A976SKB3_THEOR</name>
<accession>A0A976SKB3</accession>
<organism evidence="3 4">
    <name type="scientific">Theileria orientalis</name>
    <dbReference type="NCBI Taxonomy" id="68886"/>
    <lineage>
        <taxon>Eukaryota</taxon>
        <taxon>Sar</taxon>
        <taxon>Alveolata</taxon>
        <taxon>Apicomplexa</taxon>
        <taxon>Aconoidasida</taxon>
        <taxon>Piroplasmida</taxon>
        <taxon>Theileriidae</taxon>
        <taxon>Theileria</taxon>
    </lineage>
</organism>
<dbReference type="EMBL" id="CP056065">
    <property type="protein sequence ID" value="UVC53996.1"/>
    <property type="molecule type" value="Genomic_DNA"/>
</dbReference>
<evidence type="ECO:0000313" key="4">
    <source>
        <dbReference type="Proteomes" id="UP000244803"/>
    </source>
</evidence>
<feature type="region of interest" description="Disordered" evidence="2">
    <location>
        <begin position="1"/>
        <end position="23"/>
    </location>
</feature>
<evidence type="ECO:0000256" key="1">
    <source>
        <dbReference type="SAM" id="Coils"/>
    </source>
</evidence>
<dbReference type="Proteomes" id="UP000244803">
    <property type="component" value="Chromosome 1"/>
</dbReference>
<feature type="coiled-coil region" evidence="1">
    <location>
        <begin position="263"/>
        <end position="294"/>
    </location>
</feature>
<gene>
    <name evidence="3" type="ORF">MACJ_003319</name>
</gene>
<evidence type="ECO:0000256" key="2">
    <source>
        <dbReference type="SAM" id="MobiDB-lite"/>
    </source>
</evidence>
<reference evidence="3" key="1">
    <citation type="submission" date="2022-07" db="EMBL/GenBank/DDBJ databases">
        <title>Evaluation of T. orientalis genome assembly methods using nanopore sequencing and analysis of variation between genomes.</title>
        <authorList>
            <person name="Yam J."/>
            <person name="Micallef M.L."/>
            <person name="Liu M."/>
            <person name="Djordjevic S.P."/>
            <person name="Bogema D.R."/>
            <person name="Jenkins C."/>
        </authorList>
    </citation>
    <scope>NUCLEOTIDE SEQUENCE</scope>
    <source>
        <strain evidence="3">Fish Creek</strain>
    </source>
</reference>
<evidence type="ECO:0000313" key="3">
    <source>
        <dbReference type="EMBL" id="UVC53996.1"/>
    </source>
</evidence>
<keyword evidence="1" id="KW-0175">Coiled coil</keyword>
<dbReference type="AlphaFoldDB" id="A0A976SKB3"/>
<proteinExistence type="predicted"/>
<sequence length="360" mass="41632">MDKMESTPIPHLRIVPTSEGSANRDHFSVPRPLNFRTDNDFATSSSSRLFSSVLNHKTSNGEEVVLFAIHPLTIIRPLRRRVYKKINDVLESLINSLQSKGLSKNVILSRLQNTRWFLKMFDYEGIGSLINVFKIYLCHSDTLVVPLIFKEVYDVYSSEMDRTYSKEVLRIGLNSDLDSRRAFIMGGIDFTEETMLSTYRNPYESLNNDLPTSSIWRITGTNIRNFNPIPTLASTQSNDQSVANTNRDFFLNEQNVSVFTAFLPKLRGILSKKREELNELNKRLEQERKLTSEHHRLLLTNTYKHVYSAVEFQFNELEGSLLNFENIFDIKYSQSKVAKSLDELHKNMNLIDSFVKNKVL</sequence>
<protein>
    <submittedName>
        <fullName evidence="3">Uncharacterized protein</fullName>
    </submittedName>
</protein>